<accession>A0A809S835</accession>
<feature type="domain" description="HTH tetR-type" evidence="5">
    <location>
        <begin position="8"/>
        <end position="68"/>
    </location>
</feature>
<evidence type="ECO:0000313" key="6">
    <source>
        <dbReference type="EMBL" id="BBO99961.1"/>
    </source>
</evidence>
<feature type="DNA-binding region" description="H-T-H motif" evidence="4">
    <location>
        <begin position="31"/>
        <end position="50"/>
    </location>
</feature>
<dbReference type="Gene3D" id="1.10.357.10">
    <property type="entry name" value="Tetracycline Repressor, domain 2"/>
    <property type="match status" value="1"/>
</dbReference>
<dbReference type="PANTHER" id="PTHR47506:SF1">
    <property type="entry name" value="HTH-TYPE TRANSCRIPTIONAL REGULATOR YJDC"/>
    <property type="match status" value="1"/>
</dbReference>
<dbReference type="Pfam" id="PF21993">
    <property type="entry name" value="TetR_C_13_2"/>
    <property type="match status" value="1"/>
</dbReference>
<evidence type="ECO:0000256" key="2">
    <source>
        <dbReference type="ARBA" id="ARBA00023125"/>
    </source>
</evidence>
<dbReference type="Proteomes" id="UP000463939">
    <property type="component" value="Chromosome"/>
</dbReference>
<dbReference type="KEGG" id="sniv:SFSGTM_06700"/>
<reference evidence="7" key="1">
    <citation type="submission" date="2019-11" db="EMBL/GenBank/DDBJ databases">
        <title>Isolation and characterization of a novel species in the genus Sulfuriferula.</title>
        <authorList>
            <person name="Mochizuki J."/>
            <person name="Kojima H."/>
            <person name="Fukui M."/>
        </authorList>
    </citation>
    <scope>NUCLEOTIDE SEQUENCE [LARGE SCALE GENOMIC DNA]</scope>
    <source>
        <strain evidence="7">SGTM</strain>
    </source>
</reference>
<dbReference type="PANTHER" id="PTHR47506">
    <property type="entry name" value="TRANSCRIPTIONAL REGULATORY PROTEIN"/>
    <property type="match status" value="1"/>
</dbReference>
<evidence type="ECO:0000313" key="7">
    <source>
        <dbReference type="Proteomes" id="UP000463939"/>
    </source>
</evidence>
<dbReference type="InterPro" id="IPR036271">
    <property type="entry name" value="Tet_transcr_reg_TetR-rel_C_sf"/>
</dbReference>
<protein>
    <submittedName>
        <fullName evidence="6">TetR family transcriptional regulator</fullName>
    </submittedName>
</protein>
<dbReference type="PRINTS" id="PR00455">
    <property type="entry name" value="HTHTETR"/>
</dbReference>
<organism evidence="6 7">
    <name type="scientific">Sulfuriferula nivalis</name>
    <dbReference type="NCBI Taxonomy" id="2675298"/>
    <lineage>
        <taxon>Bacteria</taxon>
        <taxon>Pseudomonadati</taxon>
        <taxon>Pseudomonadota</taxon>
        <taxon>Betaproteobacteria</taxon>
        <taxon>Nitrosomonadales</taxon>
        <taxon>Sulfuricellaceae</taxon>
        <taxon>Sulfuriferula</taxon>
    </lineage>
</organism>
<dbReference type="SUPFAM" id="SSF48498">
    <property type="entry name" value="Tetracyclin repressor-like, C-terminal domain"/>
    <property type="match status" value="1"/>
</dbReference>
<dbReference type="SUPFAM" id="SSF46689">
    <property type="entry name" value="Homeodomain-like"/>
    <property type="match status" value="1"/>
</dbReference>
<proteinExistence type="predicted"/>
<dbReference type="PROSITE" id="PS50977">
    <property type="entry name" value="HTH_TETR_2"/>
    <property type="match status" value="1"/>
</dbReference>
<dbReference type="AlphaFoldDB" id="A0A809S835"/>
<dbReference type="Pfam" id="PF00440">
    <property type="entry name" value="TetR_N"/>
    <property type="match status" value="1"/>
</dbReference>
<evidence type="ECO:0000256" key="4">
    <source>
        <dbReference type="PROSITE-ProRule" id="PRU00335"/>
    </source>
</evidence>
<keyword evidence="2 4" id="KW-0238">DNA-binding</keyword>
<evidence type="ECO:0000259" key="5">
    <source>
        <dbReference type="PROSITE" id="PS50977"/>
    </source>
</evidence>
<name>A0A809S835_9PROT</name>
<gene>
    <name evidence="6" type="ORF">SFSGTM_06700</name>
</gene>
<evidence type="ECO:0000256" key="1">
    <source>
        <dbReference type="ARBA" id="ARBA00023015"/>
    </source>
</evidence>
<dbReference type="InterPro" id="IPR054156">
    <property type="entry name" value="YxaF_TetR_C"/>
</dbReference>
<keyword evidence="1" id="KW-0805">Transcription regulation</keyword>
<dbReference type="EMBL" id="AP021881">
    <property type="protein sequence ID" value="BBO99961.1"/>
    <property type="molecule type" value="Genomic_DNA"/>
</dbReference>
<sequence length="190" mass="21660">MTLIRKGEKTRADIVACAKQLFYQRGYTDTSFTDIVDASKLHRGNIYHYFKTKDDILDAVITQHLEDFSTRLHLWDTTQPDAKAKLTAFVDMITGRKMELVEYGCPIGTLNTELAKHKREQQQAARALFDLFRDWLAVCFRELGKGNEAQALALHLLGRAQGITLLAHVYHDTTLLQNEINTLHSWIAGL</sequence>
<keyword evidence="7" id="KW-1185">Reference proteome</keyword>
<dbReference type="InterPro" id="IPR001647">
    <property type="entry name" value="HTH_TetR"/>
</dbReference>
<dbReference type="GO" id="GO:0003677">
    <property type="term" value="F:DNA binding"/>
    <property type="evidence" value="ECO:0007669"/>
    <property type="project" value="UniProtKB-UniRule"/>
</dbReference>
<dbReference type="RefSeq" id="WP_162083940.1">
    <property type="nucleotide sequence ID" value="NZ_AP021881.1"/>
</dbReference>
<keyword evidence="3" id="KW-0804">Transcription</keyword>
<dbReference type="InterPro" id="IPR009057">
    <property type="entry name" value="Homeodomain-like_sf"/>
</dbReference>
<evidence type="ECO:0000256" key="3">
    <source>
        <dbReference type="ARBA" id="ARBA00023163"/>
    </source>
</evidence>